<gene>
    <name evidence="1" type="ORF">FA10DRAFT_124148</name>
</gene>
<proteinExistence type="predicted"/>
<dbReference type="AlphaFoldDB" id="A0A316YS20"/>
<dbReference type="OrthoDB" id="5410040at2759"/>
<reference evidence="1 2" key="1">
    <citation type="journal article" date="2018" name="Mol. Biol. Evol.">
        <title>Broad Genomic Sampling Reveals a Smut Pathogenic Ancestry of the Fungal Clade Ustilaginomycotina.</title>
        <authorList>
            <person name="Kijpornyongpan T."/>
            <person name="Mondo S.J."/>
            <person name="Barry K."/>
            <person name="Sandor L."/>
            <person name="Lee J."/>
            <person name="Lipzen A."/>
            <person name="Pangilinan J."/>
            <person name="LaButti K."/>
            <person name="Hainaut M."/>
            <person name="Henrissat B."/>
            <person name="Grigoriev I.V."/>
            <person name="Spatafora J.W."/>
            <person name="Aime M.C."/>
        </authorList>
    </citation>
    <scope>NUCLEOTIDE SEQUENCE [LARGE SCALE GENOMIC DNA]</scope>
    <source>
        <strain evidence="1 2">MCA 4198</strain>
    </source>
</reference>
<keyword evidence="2" id="KW-1185">Reference proteome</keyword>
<organism evidence="1 2">
    <name type="scientific">Acaromyces ingoldii</name>
    <dbReference type="NCBI Taxonomy" id="215250"/>
    <lineage>
        <taxon>Eukaryota</taxon>
        <taxon>Fungi</taxon>
        <taxon>Dikarya</taxon>
        <taxon>Basidiomycota</taxon>
        <taxon>Ustilaginomycotina</taxon>
        <taxon>Exobasidiomycetes</taxon>
        <taxon>Exobasidiales</taxon>
        <taxon>Cryptobasidiaceae</taxon>
        <taxon>Acaromyces</taxon>
    </lineage>
</organism>
<sequence>MRPTASLRAMHRSFLSPSNRSRRLFTSSFFMATFCGAVITVGLSASSILPCPARMRRDQYRREVSLEEPVDRVMDERLDGERVRLTRKGGWIEIEERKPRLS</sequence>
<protein>
    <submittedName>
        <fullName evidence="1">Uncharacterized protein</fullName>
    </submittedName>
</protein>
<evidence type="ECO:0000313" key="2">
    <source>
        <dbReference type="Proteomes" id="UP000245768"/>
    </source>
</evidence>
<dbReference type="RefSeq" id="XP_025378001.1">
    <property type="nucleotide sequence ID" value="XM_025517943.1"/>
</dbReference>
<dbReference type="EMBL" id="KZ819636">
    <property type="protein sequence ID" value="PWN90803.1"/>
    <property type="molecule type" value="Genomic_DNA"/>
</dbReference>
<dbReference type="Proteomes" id="UP000245768">
    <property type="component" value="Unassembled WGS sequence"/>
</dbReference>
<name>A0A316YS20_9BASI</name>
<evidence type="ECO:0000313" key="1">
    <source>
        <dbReference type="EMBL" id="PWN90803.1"/>
    </source>
</evidence>
<accession>A0A316YS20</accession>
<dbReference type="InParanoid" id="A0A316YS20"/>
<dbReference type="GeneID" id="37039859"/>